<gene>
    <name evidence="1" type="ORF">ATL40_1336</name>
</gene>
<dbReference type="AlphaFoldDB" id="A0A2A9D062"/>
<accession>A0A2A9D062</accession>
<protein>
    <submittedName>
        <fullName evidence="1">Uncharacterized protein (TIGR03085 family)</fullName>
    </submittedName>
</protein>
<evidence type="ECO:0000313" key="2">
    <source>
        <dbReference type="Proteomes" id="UP000224915"/>
    </source>
</evidence>
<comment type="caution">
    <text evidence="1">The sequence shown here is derived from an EMBL/GenBank/DDBJ whole genome shotgun (WGS) entry which is preliminary data.</text>
</comment>
<dbReference type="Proteomes" id="UP000224915">
    <property type="component" value="Unassembled WGS sequence"/>
</dbReference>
<organism evidence="1 2">
    <name type="scientific">Serinibacter salmoneus</name>
    <dbReference type="NCBI Taxonomy" id="556530"/>
    <lineage>
        <taxon>Bacteria</taxon>
        <taxon>Bacillati</taxon>
        <taxon>Actinomycetota</taxon>
        <taxon>Actinomycetes</taxon>
        <taxon>Micrococcales</taxon>
        <taxon>Beutenbergiaceae</taxon>
        <taxon>Serinibacter</taxon>
    </lineage>
</organism>
<dbReference type="InterPro" id="IPR034660">
    <property type="entry name" value="DinB/YfiT-like"/>
</dbReference>
<proteinExistence type="predicted"/>
<dbReference type="NCBIfam" id="TIGR03083">
    <property type="entry name" value="maleylpyruvate isomerase family mycothiol-dependent enzyme"/>
    <property type="match status" value="1"/>
</dbReference>
<dbReference type="EMBL" id="PDJD01000001">
    <property type="protein sequence ID" value="PFG19766.1"/>
    <property type="molecule type" value="Genomic_DNA"/>
</dbReference>
<dbReference type="InterPro" id="IPR017517">
    <property type="entry name" value="Maleyloyr_isom"/>
</dbReference>
<dbReference type="SUPFAM" id="SSF109854">
    <property type="entry name" value="DinB/YfiT-like putative metalloenzymes"/>
    <property type="match status" value="1"/>
</dbReference>
<evidence type="ECO:0000313" key="1">
    <source>
        <dbReference type="EMBL" id="PFG19766.1"/>
    </source>
</evidence>
<dbReference type="OrthoDB" id="3268903at2"/>
<reference evidence="1 2" key="1">
    <citation type="submission" date="2017-10" db="EMBL/GenBank/DDBJ databases">
        <title>Sequencing the genomes of 1000 actinobacteria strains.</title>
        <authorList>
            <person name="Klenk H.-P."/>
        </authorList>
    </citation>
    <scope>NUCLEOTIDE SEQUENCE [LARGE SCALE GENOMIC DNA]</scope>
    <source>
        <strain evidence="1 2">DSM 21801</strain>
    </source>
</reference>
<keyword evidence="2" id="KW-1185">Reference proteome</keyword>
<dbReference type="RefSeq" id="WP_098468838.1">
    <property type="nucleotide sequence ID" value="NZ_PDJD01000001.1"/>
</dbReference>
<name>A0A2A9D062_9MICO</name>
<sequence length="213" mass="22977">MDHDDPDTTPRIRLAAALAAVTPHSPTLCEGWQARHLAAHVMLRERAPHRVVADLLRRAPVTGGHLGAVADDAAELPGYTRLVEEITQGPWRFSPMATRAATLTEFLVHEQDVRRGEALPSSPTRLGPRVSASVWRSCLAMARMRLLRHRDGHGLVLVTPEGPRAVVRRGATSAVLTGEPVELLLALWGRGEASLTQWSGDGEAVAALSGALR</sequence>